<evidence type="ECO:0000313" key="2">
    <source>
        <dbReference type="EMBL" id="KAH0563656.1"/>
    </source>
</evidence>
<protein>
    <submittedName>
        <fullName evidence="2">Uncharacterized protein</fullName>
    </submittedName>
</protein>
<reference evidence="2 3" key="1">
    <citation type="journal article" date="2021" name="J. Hered.">
        <title>A chromosome-level genome assembly of the parasitoid wasp, Cotesia glomerata (Hymenoptera: Braconidae).</title>
        <authorList>
            <person name="Pinto B.J."/>
            <person name="Weis J.J."/>
            <person name="Gamble T."/>
            <person name="Ode P.J."/>
            <person name="Paul R."/>
            <person name="Zaspel J.M."/>
        </authorList>
    </citation>
    <scope>NUCLEOTIDE SEQUENCE [LARGE SCALE GENOMIC DNA]</scope>
    <source>
        <strain evidence="2">CgM1</strain>
    </source>
</reference>
<feature type="region of interest" description="Disordered" evidence="1">
    <location>
        <begin position="292"/>
        <end position="312"/>
    </location>
</feature>
<evidence type="ECO:0000313" key="3">
    <source>
        <dbReference type="Proteomes" id="UP000826195"/>
    </source>
</evidence>
<evidence type="ECO:0000256" key="1">
    <source>
        <dbReference type="SAM" id="MobiDB-lite"/>
    </source>
</evidence>
<feature type="compositionally biased region" description="Basic residues" evidence="1">
    <location>
        <begin position="295"/>
        <end position="312"/>
    </location>
</feature>
<name>A0AAV7IL47_COTGL</name>
<accession>A0AAV7IL47</accession>
<dbReference type="AlphaFoldDB" id="A0AAV7IL47"/>
<dbReference type="EMBL" id="JAHXZJ010000002">
    <property type="protein sequence ID" value="KAH0563656.1"/>
    <property type="molecule type" value="Genomic_DNA"/>
</dbReference>
<comment type="caution">
    <text evidence="2">The sequence shown here is derived from an EMBL/GenBank/DDBJ whole genome shotgun (WGS) entry which is preliminary data.</text>
</comment>
<proteinExistence type="predicted"/>
<keyword evidence="3" id="KW-1185">Reference proteome</keyword>
<organism evidence="2 3">
    <name type="scientific">Cotesia glomerata</name>
    <name type="common">Lepidopteran parasitic wasp</name>
    <name type="synonym">Apanteles glomeratus</name>
    <dbReference type="NCBI Taxonomy" id="32391"/>
    <lineage>
        <taxon>Eukaryota</taxon>
        <taxon>Metazoa</taxon>
        <taxon>Ecdysozoa</taxon>
        <taxon>Arthropoda</taxon>
        <taxon>Hexapoda</taxon>
        <taxon>Insecta</taxon>
        <taxon>Pterygota</taxon>
        <taxon>Neoptera</taxon>
        <taxon>Endopterygota</taxon>
        <taxon>Hymenoptera</taxon>
        <taxon>Apocrita</taxon>
        <taxon>Ichneumonoidea</taxon>
        <taxon>Braconidae</taxon>
        <taxon>Microgastrinae</taxon>
        <taxon>Cotesia</taxon>
    </lineage>
</organism>
<sequence length="312" mass="36297">MFDALNRHESKGVLPNNEDFKVIELSLQKLNDWEENFIKKEIPDTTFLTIPTAEGLRVTLQSSLDIVRLLTEKYGFPAVPTGRINQDSLEVRSILEQLIVHNNNCDFKITSRYFIRTSKSISSQKSSTESIKITEALKKKLIEAVKIDNLEDNDFNINLDHDYNESQTLDCILYYATEVVVSRIYKSTTCEQCQKGIRDCSVYLSEDDYLNFNIKSDQPFMHPNQNFYFFIKKLEVIFQKNCESVHIFEDVMTEVISSNILRFPCPIHAGELLLSAITYYIRLRMQQYTSQMNKSNKKQNQLKKKQAKFCSS</sequence>
<gene>
    <name evidence="2" type="ORF">KQX54_003874</name>
</gene>
<dbReference type="Proteomes" id="UP000826195">
    <property type="component" value="Unassembled WGS sequence"/>
</dbReference>